<keyword evidence="2" id="KW-0732">Signal</keyword>
<dbReference type="RefSeq" id="WP_086434656.1">
    <property type="nucleotide sequence ID" value="NZ_FXWH01000001.1"/>
</dbReference>
<dbReference type="InterPro" id="IPR011059">
    <property type="entry name" value="Metal-dep_hydrolase_composite"/>
</dbReference>
<feature type="domain" description="Amidohydrolase-related" evidence="3">
    <location>
        <begin position="368"/>
        <end position="438"/>
    </location>
</feature>
<sequence>MNRSNHLTGVSLAVLAALGLAQTAMADQTTTVQGIHDKTPSLVAFQNATIVLEPGKQLTNATLVIENGKVRALNRNNEAPAGARLVDASGHTIYPGFIDAYASYGVPAPEERSSGGFRSSPPIYSNEREGGNAGNAAIHSERDWIDSFKPDASAAKDFISHGFTAVQTARLDGIFQGQAATVSLADKLPNDVVYNPKARHFGSFDKGSSQQQYPSSLMGSIALVRQTLADANWYEEAYGKQAVTGPVEYNAALAELTDIENTGMVFAIDDELSLLRANEVLSDFSVPRVFIGSGFEYARLDAVKNTGSKLILPLDFPAAPEVGSVDGHLDVQLSNLRHWERAPGNAAALASAGVDFAFTLAQLEKKEDFWPNLRKAVAHGLDKDKALAALTTVPAQISGVDNKAGRLAQGYMADFVIANGDLFNDGEIVSVWLQGEEVELQPMHPADFAGSYSLNVANQDVELELKPGKNLQGTLSVADAESKLHHASHNEDTVEFVVDATIADLAGSWRMKLRQVSEDSLSGMAVAPDGRELMITATRTEAVTAESKEPARADSYISKLTYPNVAYGRTELPARQNVHIKNATVWTADEEGTLENADILIRNGEFVEVGSGLSTPSGYTVIDAEGKHVTPGIIDEHSHIAISQGVNEGSEAIVAEVHIGDVVNPDDIHIYRSLAGGTTMAQLLHGSANPAGGKGQVIKLRWGADADLMKFDAAPATIKFALGENVKQSNWGSDYVVRYPQSRLGVETILRDGFQAALEYGRQLDDYNDLSRSERQRTAAPRPDYRLESMLEILRSERFVHAHSYVQSEILMLLKLAEEFDFTLTTFTHILEGYKVATEMAKHGAGASTFADWWGFKFEVYDAIPYNACLMAKKGVLTSINSDSNDLQRRLNTEAAKSVRYCGMSEEEAIKMITLNPAKQLKVDQYVGSIKPGKQADFVIWNDHPLSAYARAEQTWINARKYFDREEDLAMRAALDTEKQALIQKVLNAGESARDGATNGYKQQQPTWHCEDQHDVWLDQFTAHTHGGQH</sequence>
<reference evidence="5" key="1">
    <citation type="submission" date="2017-04" db="EMBL/GenBank/DDBJ databases">
        <authorList>
            <person name="Varghese N."/>
            <person name="Submissions S."/>
        </authorList>
    </citation>
    <scope>NUCLEOTIDE SEQUENCE [LARGE SCALE GENOMIC DNA]</scope>
</reference>
<dbReference type="CDD" id="cd01309">
    <property type="entry name" value="Met_dep_hydrolase_C"/>
    <property type="match status" value="1"/>
</dbReference>
<evidence type="ECO:0000313" key="4">
    <source>
        <dbReference type="EMBL" id="SMQ67607.1"/>
    </source>
</evidence>
<dbReference type="GO" id="GO:0016810">
    <property type="term" value="F:hydrolase activity, acting on carbon-nitrogen (but not peptide) bonds"/>
    <property type="evidence" value="ECO:0007669"/>
    <property type="project" value="InterPro"/>
</dbReference>
<feature type="signal peptide" evidence="2">
    <location>
        <begin position="1"/>
        <end position="26"/>
    </location>
</feature>
<dbReference type="SUPFAM" id="SSF51338">
    <property type="entry name" value="Composite domain of metallo-dependent hydrolases"/>
    <property type="match status" value="2"/>
</dbReference>
<dbReference type="PANTHER" id="PTHR43135">
    <property type="entry name" value="ALPHA-D-RIBOSE 1-METHYLPHOSPHONATE 5-TRIPHOSPHATE DIPHOSPHATASE"/>
    <property type="match status" value="1"/>
</dbReference>
<protein>
    <submittedName>
        <fullName evidence="4">Imidazolonepropionase</fullName>
    </submittedName>
</protein>
<keyword evidence="5" id="KW-1185">Reference proteome</keyword>
<dbReference type="OrthoDB" id="9766983at2"/>
<evidence type="ECO:0000256" key="2">
    <source>
        <dbReference type="SAM" id="SignalP"/>
    </source>
</evidence>
<dbReference type="Gene3D" id="3.20.20.140">
    <property type="entry name" value="Metal-dependent hydrolases"/>
    <property type="match status" value="2"/>
</dbReference>
<dbReference type="EMBL" id="FXWH01000001">
    <property type="protein sequence ID" value="SMQ67607.1"/>
    <property type="molecule type" value="Genomic_DNA"/>
</dbReference>
<evidence type="ECO:0000256" key="1">
    <source>
        <dbReference type="SAM" id="MobiDB-lite"/>
    </source>
</evidence>
<feature type="domain" description="Amidohydrolase-related" evidence="3">
    <location>
        <begin position="873"/>
        <end position="950"/>
    </location>
</feature>
<dbReference type="InterPro" id="IPR051781">
    <property type="entry name" value="Metallo-dep_Hydrolase"/>
</dbReference>
<accession>A0A1Y6EYJ4</accession>
<gene>
    <name evidence="4" type="ORF">SAMN06297229_1609</name>
</gene>
<feature type="chain" id="PRO_5011003560" evidence="2">
    <location>
        <begin position="27"/>
        <end position="1030"/>
    </location>
</feature>
<evidence type="ECO:0000259" key="3">
    <source>
        <dbReference type="Pfam" id="PF01979"/>
    </source>
</evidence>
<dbReference type="PANTHER" id="PTHR43135:SF3">
    <property type="entry name" value="ALPHA-D-RIBOSE 1-METHYLPHOSPHONATE 5-TRIPHOSPHATE DIPHOSPHATASE"/>
    <property type="match status" value="1"/>
</dbReference>
<dbReference type="Proteomes" id="UP000194450">
    <property type="component" value="Unassembled WGS sequence"/>
</dbReference>
<dbReference type="InterPro" id="IPR006680">
    <property type="entry name" value="Amidohydro-rel"/>
</dbReference>
<dbReference type="SUPFAM" id="SSF51556">
    <property type="entry name" value="Metallo-dependent hydrolases"/>
    <property type="match status" value="1"/>
</dbReference>
<proteinExistence type="predicted"/>
<feature type="region of interest" description="Disordered" evidence="1">
    <location>
        <begin position="110"/>
        <end position="132"/>
    </location>
</feature>
<dbReference type="InterPro" id="IPR032466">
    <property type="entry name" value="Metal_Hydrolase"/>
</dbReference>
<evidence type="ECO:0000313" key="5">
    <source>
        <dbReference type="Proteomes" id="UP000194450"/>
    </source>
</evidence>
<dbReference type="Pfam" id="PF01979">
    <property type="entry name" value="Amidohydro_1"/>
    <property type="match status" value="2"/>
</dbReference>
<dbReference type="AlphaFoldDB" id="A0A1Y6EYJ4"/>
<organism evidence="4 5">
    <name type="scientific">Pseudidiomarina planktonica</name>
    <dbReference type="NCBI Taxonomy" id="1323738"/>
    <lineage>
        <taxon>Bacteria</taxon>
        <taxon>Pseudomonadati</taxon>
        <taxon>Pseudomonadota</taxon>
        <taxon>Gammaproteobacteria</taxon>
        <taxon>Alteromonadales</taxon>
        <taxon>Idiomarinaceae</taxon>
        <taxon>Pseudidiomarina</taxon>
    </lineage>
</organism>
<name>A0A1Y6EYJ4_9GAMM</name>
<dbReference type="Gene3D" id="2.30.40.10">
    <property type="entry name" value="Urease, subunit C, domain 1"/>
    <property type="match status" value="1"/>
</dbReference>